<sequence>MSADLFSDEDGNTPLSAEERLGLIPTYITLRHELNEAEQINITDGENWATRQSRNMLDEDILRELHRRMFGKVWAWAGGYSKETNRRIGSDSFRIPLDLRQMLDDVRYWIEHDTYPADEIALRFHHRLTQIHPFPNGNGRFSRLAADLLAKHLGQPYFSWGRTSLIEAGATRGQYIEALRAADLHDLEPLLRFARS</sequence>
<evidence type="ECO:0000313" key="3">
    <source>
        <dbReference type="EMBL" id="SHN55252.1"/>
    </source>
</evidence>
<feature type="domain" description="Fido" evidence="2">
    <location>
        <begin position="57"/>
        <end position="196"/>
    </location>
</feature>
<dbReference type="EMBL" id="FRDF01000006">
    <property type="protein sequence ID" value="SHN55252.1"/>
    <property type="molecule type" value="Genomic_DNA"/>
</dbReference>
<dbReference type="PANTHER" id="PTHR13504:SF39">
    <property type="entry name" value="CELL FILAMENTATION PROTEIN"/>
    <property type="match status" value="1"/>
</dbReference>
<dbReference type="InterPro" id="IPR040198">
    <property type="entry name" value="Fido_containing"/>
</dbReference>
<reference evidence="4" key="1">
    <citation type="submission" date="2016-12" db="EMBL/GenBank/DDBJ databases">
        <authorList>
            <person name="Varghese N."/>
            <person name="Submissions S."/>
        </authorList>
    </citation>
    <scope>NUCLEOTIDE SEQUENCE [LARGE SCALE GENOMIC DNA]</scope>
    <source>
        <strain evidence="4">DSM 11032</strain>
    </source>
</reference>
<proteinExistence type="predicted"/>
<dbReference type="InterPro" id="IPR036597">
    <property type="entry name" value="Fido-like_dom_sf"/>
</dbReference>
<dbReference type="PANTHER" id="PTHR13504">
    <property type="entry name" value="FIDO DOMAIN-CONTAINING PROTEIN DDB_G0283145"/>
    <property type="match status" value="1"/>
</dbReference>
<evidence type="ECO:0000256" key="1">
    <source>
        <dbReference type="PIRSR" id="PIRSR640198-1"/>
    </source>
</evidence>
<dbReference type="OrthoDB" id="7389212at2"/>
<dbReference type="Proteomes" id="UP000184391">
    <property type="component" value="Unassembled WGS sequence"/>
</dbReference>
<name>A0A1M7SAF6_9SPHN</name>
<organism evidence="3 4">
    <name type="scientific">Erythrobacter sanguineus</name>
    <dbReference type="NCBI Taxonomy" id="198312"/>
    <lineage>
        <taxon>Bacteria</taxon>
        <taxon>Pseudomonadati</taxon>
        <taxon>Pseudomonadota</taxon>
        <taxon>Alphaproteobacteria</taxon>
        <taxon>Sphingomonadales</taxon>
        <taxon>Erythrobacteraceae</taxon>
        <taxon>Erythrobacter/Porphyrobacter group</taxon>
        <taxon>Erythrobacter</taxon>
    </lineage>
</organism>
<dbReference type="SUPFAM" id="SSF140931">
    <property type="entry name" value="Fic-like"/>
    <property type="match status" value="1"/>
</dbReference>
<dbReference type="RefSeq" id="WP_072673842.1">
    <property type="nucleotide sequence ID" value="NZ_FRDF01000006.1"/>
</dbReference>
<dbReference type="InterPro" id="IPR013436">
    <property type="entry name" value="Mobile_mystery_prot_B"/>
</dbReference>
<evidence type="ECO:0000259" key="2">
    <source>
        <dbReference type="PROSITE" id="PS51459"/>
    </source>
</evidence>
<evidence type="ECO:0000313" key="4">
    <source>
        <dbReference type="Proteomes" id="UP000184391"/>
    </source>
</evidence>
<dbReference type="PROSITE" id="PS51459">
    <property type="entry name" value="FIDO"/>
    <property type="match status" value="1"/>
</dbReference>
<dbReference type="AlphaFoldDB" id="A0A1M7SAF6"/>
<keyword evidence="4" id="KW-1185">Reference proteome</keyword>
<gene>
    <name evidence="3" type="ORF">SAMN02745193_01297</name>
</gene>
<feature type="active site" evidence="1">
    <location>
        <position position="132"/>
    </location>
</feature>
<dbReference type="Gene3D" id="1.10.3290.10">
    <property type="entry name" value="Fido-like domain"/>
    <property type="match status" value="1"/>
</dbReference>
<dbReference type="STRING" id="198312.SAMN02745193_01297"/>
<dbReference type="NCBIfam" id="TIGR02613">
    <property type="entry name" value="mob_myst_B"/>
    <property type="match status" value="1"/>
</dbReference>
<dbReference type="Pfam" id="PF02661">
    <property type="entry name" value="Fic"/>
    <property type="match status" value="1"/>
</dbReference>
<dbReference type="InterPro" id="IPR003812">
    <property type="entry name" value="Fido"/>
</dbReference>
<accession>A0A1M7SAF6</accession>
<protein>
    <submittedName>
        <fullName evidence="3">Mobile mystery protein B</fullName>
    </submittedName>
</protein>